<reference evidence="3" key="1">
    <citation type="submission" date="2023-10" db="EMBL/GenBank/DDBJ databases">
        <authorList>
            <person name="Chen Y."/>
            <person name="Shah S."/>
            <person name="Dougan E. K."/>
            <person name="Thang M."/>
            <person name="Chan C."/>
        </authorList>
    </citation>
    <scope>NUCLEOTIDE SEQUENCE [LARGE SCALE GENOMIC DNA]</scope>
</reference>
<dbReference type="InterPro" id="IPR007201">
    <property type="entry name" value="Mei2-like_Rrm_C"/>
</dbReference>
<protein>
    <recommendedName>
        <fullName evidence="2">Mei2-like C-terminal RNA recognition motif domain-containing protein</fullName>
    </recommendedName>
</protein>
<comment type="caution">
    <text evidence="3">The sequence shown here is derived from an EMBL/GenBank/DDBJ whole genome shotgun (WGS) entry which is preliminary data.</text>
</comment>
<proteinExistence type="predicted"/>
<dbReference type="Proteomes" id="UP001189429">
    <property type="component" value="Unassembled WGS sequence"/>
</dbReference>
<evidence type="ECO:0000259" key="2">
    <source>
        <dbReference type="Pfam" id="PF04059"/>
    </source>
</evidence>
<evidence type="ECO:0000256" key="1">
    <source>
        <dbReference type="SAM" id="MobiDB-lite"/>
    </source>
</evidence>
<evidence type="ECO:0000313" key="4">
    <source>
        <dbReference type="Proteomes" id="UP001189429"/>
    </source>
</evidence>
<name>A0ABN9T811_9DINO</name>
<sequence>MDPVPPSTRSSGQIRVFGLGWGGLAGSQEADLLELEVQQGELAGSEPAPTEEAAPATPGAPAVTTIMISNIPMAVAQSGLLGLINRTGFASRHDYACMPIAFEAGTTQGIAFVNLATPRGRLRVLEAVDSGTERG</sequence>
<feature type="compositionally biased region" description="Low complexity" evidence="1">
    <location>
        <begin position="43"/>
        <end position="59"/>
    </location>
</feature>
<gene>
    <name evidence="3" type="ORF">PCOR1329_LOCUS36439</name>
</gene>
<organism evidence="3 4">
    <name type="scientific">Prorocentrum cordatum</name>
    <dbReference type="NCBI Taxonomy" id="2364126"/>
    <lineage>
        <taxon>Eukaryota</taxon>
        <taxon>Sar</taxon>
        <taxon>Alveolata</taxon>
        <taxon>Dinophyceae</taxon>
        <taxon>Prorocentrales</taxon>
        <taxon>Prorocentraceae</taxon>
        <taxon>Prorocentrum</taxon>
    </lineage>
</organism>
<dbReference type="EMBL" id="CAUYUJ010014433">
    <property type="protein sequence ID" value="CAK0841165.1"/>
    <property type="molecule type" value="Genomic_DNA"/>
</dbReference>
<accession>A0ABN9T811</accession>
<feature type="region of interest" description="Disordered" evidence="1">
    <location>
        <begin position="40"/>
        <end position="59"/>
    </location>
</feature>
<dbReference type="Pfam" id="PF04059">
    <property type="entry name" value="RRM_2"/>
    <property type="match status" value="1"/>
</dbReference>
<evidence type="ECO:0000313" key="3">
    <source>
        <dbReference type="EMBL" id="CAK0841165.1"/>
    </source>
</evidence>
<feature type="domain" description="Mei2-like C-terminal RNA recognition motif" evidence="2">
    <location>
        <begin position="64"/>
        <end position="127"/>
    </location>
</feature>
<keyword evidence="4" id="KW-1185">Reference proteome</keyword>